<dbReference type="GO" id="GO:0016301">
    <property type="term" value="F:kinase activity"/>
    <property type="evidence" value="ECO:0007669"/>
    <property type="project" value="UniProtKB-KW"/>
</dbReference>
<feature type="domain" description="Deoxynucleoside kinase" evidence="2">
    <location>
        <begin position="15"/>
        <end position="207"/>
    </location>
</feature>
<dbReference type="PANTHER" id="PTHR10513:SF35">
    <property type="entry name" value="DEOXYADENOSINE KINASE"/>
    <property type="match status" value="1"/>
</dbReference>
<dbReference type="InterPro" id="IPR050566">
    <property type="entry name" value="Deoxyribonucleoside_kinase"/>
</dbReference>
<dbReference type="EMBL" id="BQXS01011677">
    <property type="protein sequence ID" value="GKT15478.1"/>
    <property type="molecule type" value="Genomic_DNA"/>
</dbReference>
<evidence type="ECO:0000313" key="3">
    <source>
        <dbReference type="EMBL" id="GKT15478.1"/>
    </source>
</evidence>
<gene>
    <name evidence="3" type="ORF">ADUPG1_010718</name>
</gene>
<accession>A0ABQ5JSI8</accession>
<name>A0ABQ5JSI8_9EUKA</name>
<dbReference type="Pfam" id="PF01712">
    <property type="entry name" value="dNK"/>
    <property type="match status" value="1"/>
</dbReference>
<organism evidence="3 4">
    <name type="scientific">Aduncisulcus paluster</name>
    <dbReference type="NCBI Taxonomy" id="2918883"/>
    <lineage>
        <taxon>Eukaryota</taxon>
        <taxon>Metamonada</taxon>
        <taxon>Carpediemonas-like organisms</taxon>
        <taxon>Aduncisulcus</taxon>
    </lineage>
</organism>
<dbReference type="Gene3D" id="3.40.50.300">
    <property type="entry name" value="P-loop containing nucleotide triphosphate hydrolases"/>
    <property type="match status" value="1"/>
</dbReference>
<protein>
    <submittedName>
        <fullName evidence="3">Deoxynucleoside kinase</fullName>
    </submittedName>
</protein>
<keyword evidence="3" id="KW-0418">Kinase</keyword>
<dbReference type="InterPro" id="IPR031314">
    <property type="entry name" value="DNK_dom"/>
</dbReference>
<keyword evidence="4" id="KW-1185">Reference proteome</keyword>
<dbReference type="PANTHER" id="PTHR10513">
    <property type="entry name" value="DEOXYNUCLEOSIDE KINASE"/>
    <property type="match status" value="1"/>
</dbReference>
<proteinExistence type="predicted"/>
<feature type="region of interest" description="Disordered" evidence="1">
    <location>
        <begin position="239"/>
        <end position="278"/>
    </location>
</feature>
<dbReference type="Proteomes" id="UP001057375">
    <property type="component" value="Unassembled WGS sequence"/>
</dbReference>
<dbReference type="InterPro" id="IPR027417">
    <property type="entry name" value="P-loop_NTPase"/>
</dbReference>
<dbReference type="CDD" id="cd01673">
    <property type="entry name" value="dNK"/>
    <property type="match status" value="1"/>
</dbReference>
<evidence type="ECO:0000259" key="2">
    <source>
        <dbReference type="Pfam" id="PF01712"/>
    </source>
</evidence>
<reference evidence="3" key="1">
    <citation type="submission" date="2022-03" db="EMBL/GenBank/DDBJ databases">
        <title>Draft genome sequence of Aduncisulcus paluster, a free-living microaerophilic Fornicata.</title>
        <authorList>
            <person name="Yuyama I."/>
            <person name="Kume K."/>
            <person name="Tamura T."/>
            <person name="Inagaki Y."/>
            <person name="Hashimoto T."/>
        </authorList>
    </citation>
    <scope>NUCLEOTIDE SEQUENCE</scope>
    <source>
        <strain evidence="3">NY0171</strain>
    </source>
</reference>
<feature type="compositionally biased region" description="Basic and acidic residues" evidence="1">
    <location>
        <begin position="240"/>
        <end position="255"/>
    </location>
</feature>
<keyword evidence="3" id="KW-0808">Transferase</keyword>
<dbReference type="SUPFAM" id="SSF52540">
    <property type="entry name" value="P-loop containing nucleoside triphosphate hydrolases"/>
    <property type="match status" value="1"/>
</dbReference>
<sequence>MEPEPLEGVFDNVFIAISGLIGAGKSTLAKALGEELGLPIYYEPVADNEYLEDFYRDTAKYSFAMQVYLLNKRFEQHQQIIWSGKGGVQDRTIYEDSVFAKMLADSGLMEKRDYATYQSLFKHMSNFMRKPNFIVHLDVTPEQSMERIKMRARGCEVGISLEYLKNLDKAYQEFLEDISLVIPVIKVKWSDFKGASEVAHALAREFKRIGNIRYVSWESGSPSGSPIIFAPKKRRSLMVGKRDKPSAKFHDKEEEISPSELASTSSFPTRDLKLKEKK</sequence>
<evidence type="ECO:0000313" key="4">
    <source>
        <dbReference type="Proteomes" id="UP001057375"/>
    </source>
</evidence>
<evidence type="ECO:0000256" key="1">
    <source>
        <dbReference type="SAM" id="MobiDB-lite"/>
    </source>
</evidence>
<comment type="caution">
    <text evidence="3">The sequence shown here is derived from an EMBL/GenBank/DDBJ whole genome shotgun (WGS) entry which is preliminary data.</text>
</comment>